<evidence type="ECO:0000256" key="5">
    <source>
        <dbReference type="RuleBase" id="RU365059"/>
    </source>
</evidence>
<dbReference type="VEuPathDB" id="PiroplasmaDB:TA03575"/>
<reference evidence="6" key="1">
    <citation type="submission" date="2018-07" db="EMBL/GenBank/DDBJ databases">
        <authorList>
            <person name="Quirk P.G."/>
            <person name="Krulwich T.A."/>
        </authorList>
    </citation>
    <scope>NUCLEOTIDE SEQUENCE</scope>
    <source>
        <strain evidence="6">Anand</strain>
    </source>
</reference>
<protein>
    <recommendedName>
        <fullName evidence="5">GPN-loop GTPase 3</fullName>
    </recommendedName>
</protein>
<dbReference type="EMBL" id="UIVS01000003">
    <property type="protein sequence ID" value="SVP92597.1"/>
    <property type="molecule type" value="Genomic_DNA"/>
</dbReference>
<dbReference type="SUPFAM" id="SSF52540">
    <property type="entry name" value="P-loop containing nucleoside triphosphate hydrolases"/>
    <property type="match status" value="1"/>
</dbReference>
<dbReference type="InterPro" id="IPR004130">
    <property type="entry name" value="Gpn"/>
</dbReference>
<evidence type="ECO:0000313" key="7">
    <source>
        <dbReference type="EMBL" id="SVP93401.1"/>
    </source>
</evidence>
<evidence type="ECO:0000256" key="1">
    <source>
        <dbReference type="ARBA" id="ARBA00005290"/>
    </source>
</evidence>
<evidence type="ECO:0000313" key="6">
    <source>
        <dbReference type="EMBL" id="SVP92597.1"/>
    </source>
</evidence>
<evidence type="ECO:0000256" key="4">
    <source>
        <dbReference type="ARBA" id="ARBA00023134"/>
    </source>
</evidence>
<accession>A0A3B0MR42</accession>
<keyword evidence="2 5" id="KW-0547">Nucleotide-binding</keyword>
<organism evidence="6">
    <name type="scientific">Theileria annulata</name>
    <dbReference type="NCBI Taxonomy" id="5874"/>
    <lineage>
        <taxon>Eukaryota</taxon>
        <taxon>Sar</taxon>
        <taxon>Alveolata</taxon>
        <taxon>Apicomplexa</taxon>
        <taxon>Aconoidasida</taxon>
        <taxon>Piroplasmida</taxon>
        <taxon>Theileriidae</taxon>
        <taxon>Theileria</taxon>
    </lineage>
</organism>
<dbReference type="PANTHER" id="PTHR21231">
    <property type="entry name" value="XPA-BINDING PROTEIN 1-RELATED"/>
    <property type="match status" value="1"/>
</dbReference>
<keyword evidence="4 5" id="KW-0342">GTP-binding</keyword>
<proteinExistence type="inferred from homology"/>
<dbReference type="InterPro" id="IPR027417">
    <property type="entry name" value="P-loop_NTPase"/>
</dbReference>
<dbReference type="GO" id="GO:0003924">
    <property type="term" value="F:GTPase activity"/>
    <property type="evidence" value="ECO:0007669"/>
    <property type="project" value="TreeGrafter"/>
</dbReference>
<gene>
    <name evidence="7" type="ORF">TAT_000239200</name>
    <name evidence="6" type="ORF">TAV_000239300</name>
</gene>
<dbReference type="Pfam" id="PF03029">
    <property type="entry name" value="ATP_bind_1"/>
    <property type="match status" value="2"/>
</dbReference>
<dbReference type="EMBL" id="UIVT01000003">
    <property type="protein sequence ID" value="SVP93401.1"/>
    <property type="molecule type" value="Genomic_DNA"/>
</dbReference>
<keyword evidence="3 5" id="KW-0378">Hydrolase</keyword>
<comment type="function">
    <text evidence="5">Small GTPase required for proper nuclear import of RNA polymerase II and III (RNAPII and RNAPIII). May act at an RNAP assembly step prior to nuclear import.</text>
</comment>
<dbReference type="GO" id="GO:0005525">
    <property type="term" value="F:GTP binding"/>
    <property type="evidence" value="ECO:0007669"/>
    <property type="project" value="UniProtKB-KW"/>
</dbReference>
<keyword evidence="6" id="KW-0067">ATP-binding</keyword>
<comment type="similarity">
    <text evidence="1 5">Belongs to the GPN-loop GTPase family.</text>
</comment>
<name>A0A3B0MR42_THEAN</name>
<dbReference type="AlphaFoldDB" id="A0A3B0MR42"/>
<dbReference type="PANTHER" id="PTHR21231:SF7">
    <property type="entry name" value="GPN-LOOP GTPASE 3"/>
    <property type="match status" value="1"/>
</dbReference>
<evidence type="ECO:0000256" key="3">
    <source>
        <dbReference type="ARBA" id="ARBA00022801"/>
    </source>
</evidence>
<dbReference type="GO" id="GO:0005524">
    <property type="term" value="F:ATP binding"/>
    <property type="evidence" value="ECO:0007669"/>
    <property type="project" value="UniProtKB-KW"/>
</dbReference>
<evidence type="ECO:0000256" key="2">
    <source>
        <dbReference type="ARBA" id="ARBA00022741"/>
    </source>
</evidence>
<dbReference type="Gene3D" id="3.40.50.300">
    <property type="entry name" value="P-loop containing nucleotide triphosphate hydrolases"/>
    <property type="match status" value="1"/>
</dbReference>
<comment type="subunit">
    <text evidence="5">Binds to RNA polymerase II (RNAPII).</text>
</comment>
<sequence length="339" mass="37961">MRYAQIVLGPAGSGKTTYCKVFQDYLFSCKRNCYIVNLDPATEDGLVFENDKIGNKTNSNKSNNNKVSPFDTDIRDFVDIGSIIEEEDLGPNGALVRSSELLAENLGWLSEQLESTYSDESYLLFDTPGQIELFLHIPYIKTITELLKRLNINCLAVYLLDVSFMNDPAKLISGSLAGLAAMVNLEMPHINVLSKCDLICDSNNKISRNPFLDVTSSTFGFSPNDLQFQKLHISTPTPNPDYPDFDPDSDNMDYSEFYEIVNKSSNDLVSSLDKHLPRTYKRLNVAFASLLEDFDLVSFMPLNINDEECLEQLLVATDVALQFGEEAEPSAKFDLSDTI</sequence>